<name>A0ABT1NKW8_9FIRM</name>
<evidence type="ECO:0000313" key="1">
    <source>
        <dbReference type="EMBL" id="MCQ1531832.1"/>
    </source>
</evidence>
<organism evidence="1 2">
    <name type="scientific">Lutispora saccharofermentans</name>
    <dbReference type="NCBI Taxonomy" id="3024236"/>
    <lineage>
        <taxon>Bacteria</taxon>
        <taxon>Bacillati</taxon>
        <taxon>Bacillota</taxon>
        <taxon>Clostridia</taxon>
        <taxon>Lutisporales</taxon>
        <taxon>Lutisporaceae</taxon>
        <taxon>Lutispora</taxon>
    </lineage>
</organism>
<reference evidence="1 2" key="1">
    <citation type="submission" date="2021-10" db="EMBL/GenBank/DDBJ databases">
        <title>Lutispora strain m25 sp. nov., a thermophilic, non-spore-forming bacterium isolated from a lab-scale methanogenic bioreactor digesting anaerobic sludge.</title>
        <authorList>
            <person name="El Houari A."/>
            <person name="Mcdonald J."/>
        </authorList>
    </citation>
    <scope>NUCLEOTIDE SEQUENCE [LARGE SCALE GENOMIC DNA]</scope>
    <source>
        <strain evidence="2">m25</strain>
    </source>
</reference>
<gene>
    <name evidence="1" type="ORF">LJD61_20150</name>
</gene>
<keyword evidence="2" id="KW-1185">Reference proteome</keyword>
<comment type="caution">
    <text evidence="1">The sequence shown here is derived from an EMBL/GenBank/DDBJ whole genome shotgun (WGS) entry which is preliminary data.</text>
</comment>
<dbReference type="EMBL" id="JAJEKE010000033">
    <property type="protein sequence ID" value="MCQ1531832.1"/>
    <property type="molecule type" value="Genomic_DNA"/>
</dbReference>
<proteinExistence type="predicted"/>
<dbReference type="RefSeq" id="WP_255229407.1">
    <property type="nucleotide sequence ID" value="NZ_JAJEKE010000033.1"/>
</dbReference>
<accession>A0ABT1NKW8</accession>
<sequence length="98" mass="11212">MAQLNEKEMQLAALISEGCTSPAELTAKLKNLFSGALEKMLESEMDEHLGYEKNSRSIVDGYFCFYKISMDMWELTDHDNGWIPDGKTLATIILNRYR</sequence>
<evidence type="ECO:0000313" key="2">
    <source>
        <dbReference type="Proteomes" id="UP001651880"/>
    </source>
</evidence>
<protein>
    <submittedName>
        <fullName evidence="1">Uncharacterized protein</fullName>
    </submittedName>
</protein>
<dbReference type="Proteomes" id="UP001651880">
    <property type="component" value="Unassembled WGS sequence"/>
</dbReference>